<dbReference type="EMBL" id="CAJOBO010012057">
    <property type="protein sequence ID" value="CAF4608515.1"/>
    <property type="molecule type" value="Genomic_DNA"/>
</dbReference>
<accession>A0A821CLI8</accession>
<protein>
    <recommendedName>
        <fullName evidence="3">OTU domain-containing protein</fullName>
    </recommendedName>
</protein>
<evidence type="ECO:0000313" key="1">
    <source>
        <dbReference type="EMBL" id="CAF4608515.1"/>
    </source>
</evidence>
<gene>
    <name evidence="1" type="ORF">HFQ381_LOCUS33881</name>
</gene>
<comment type="caution">
    <text evidence="1">The sequence shown here is derived from an EMBL/GenBank/DDBJ whole genome shotgun (WGS) entry which is preliminary data.</text>
</comment>
<dbReference type="Proteomes" id="UP000663851">
    <property type="component" value="Unassembled WGS sequence"/>
</dbReference>
<evidence type="ECO:0000313" key="2">
    <source>
        <dbReference type="Proteomes" id="UP000663851"/>
    </source>
</evidence>
<proteinExistence type="predicted"/>
<dbReference type="AlphaFoldDB" id="A0A821CLI8"/>
<feature type="non-terminal residue" evidence="1">
    <location>
        <position position="153"/>
    </location>
</feature>
<sequence length="153" mass="17196">MLLNLEDLSIDDRSDVMDIDDQSSFEQTHTDISFNLKELKTGGLCASTIFDEKSPIETYEIVDLNTRRILDHFLLALGSNNTTGTDQISNQARIINDLIEKSPFLTVHNKDQSVRLKPKTEYSVQAFDSVYTRTRTTGDGNCLYSSLSIINIG</sequence>
<organism evidence="1 2">
    <name type="scientific">Rotaria socialis</name>
    <dbReference type="NCBI Taxonomy" id="392032"/>
    <lineage>
        <taxon>Eukaryota</taxon>
        <taxon>Metazoa</taxon>
        <taxon>Spiralia</taxon>
        <taxon>Gnathifera</taxon>
        <taxon>Rotifera</taxon>
        <taxon>Eurotatoria</taxon>
        <taxon>Bdelloidea</taxon>
        <taxon>Philodinida</taxon>
        <taxon>Philodinidae</taxon>
        <taxon>Rotaria</taxon>
    </lineage>
</organism>
<reference evidence="1" key="1">
    <citation type="submission" date="2021-02" db="EMBL/GenBank/DDBJ databases">
        <authorList>
            <person name="Nowell W R."/>
        </authorList>
    </citation>
    <scope>NUCLEOTIDE SEQUENCE</scope>
</reference>
<evidence type="ECO:0008006" key="3">
    <source>
        <dbReference type="Google" id="ProtNLM"/>
    </source>
</evidence>
<name>A0A821CLI8_9BILA</name>